<keyword evidence="3" id="KW-1185">Reference proteome</keyword>
<comment type="caution">
    <text evidence="2">The sequence shown here is derived from an EMBL/GenBank/DDBJ whole genome shotgun (WGS) entry which is preliminary data.</text>
</comment>
<evidence type="ECO:0000313" key="3">
    <source>
        <dbReference type="Proteomes" id="UP000542210"/>
    </source>
</evidence>
<dbReference type="AlphaFoldDB" id="A0A7W7DBE4"/>
<gene>
    <name evidence="2" type="ORF">BJ982_003832</name>
</gene>
<organism evidence="2 3">
    <name type="scientific">Sphaerisporangium siamense</name>
    <dbReference type="NCBI Taxonomy" id="795645"/>
    <lineage>
        <taxon>Bacteria</taxon>
        <taxon>Bacillati</taxon>
        <taxon>Actinomycetota</taxon>
        <taxon>Actinomycetes</taxon>
        <taxon>Streptosporangiales</taxon>
        <taxon>Streptosporangiaceae</taxon>
        <taxon>Sphaerisporangium</taxon>
    </lineage>
</organism>
<evidence type="ECO:0000313" key="2">
    <source>
        <dbReference type="EMBL" id="MBB4702288.1"/>
    </source>
</evidence>
<sequence>MTSKPSRPSRLLPGEKIFLKICGWLLGAGAIFYAGYLAGGAEFTVLVPESEGGDCAAIQKEAAEHIEEGTRQFKINNGVTDGSHESRTGAHMIINNPHCYTEADVASAQAMLDALAKLPS</sequence>
<dbReference type="EMBL" id="JACHND010000001">
    <property type="protein sequence ID" value="MBB4702288.1"/>
    <property type="molecule type" value="Genomic_DNA"/>
</dbReference>
<protein>
    <submittedName>
        <fullName evidence="2">Uncharacterized protein</fullName>
    </submittedName>
</protein>
<dbReference type="Proteomes" id="UP000542210">
    <property type="component" value="Unassembled WGS sequence"/>
</dbReference>
<feature type="transmembrane region" description="Helical" evidence="1">
    <location>
        <begin position="21"/>
        <end position="39"/>
    </location>
</feature>
<proteinExistence type="predicted"/>
<accession>A0A7W7DBE4</accession>
<keyword evidence="1" id="KW-0812">Transmembrane</keyword>
<keyword evidence="1" id="KW-0472">Membrane</keyword>
<keyword evidence="1" id="KW-1133">Transmembrane helix</keyword>
<dbReference type="RefSeq" id="WP_184881938.1">
    <property type="nucleotide sequence ID" value="NZ_BOOV01000048.1"/>
</dbReference>
<evidence type="ECO:0000256" key="1">
    <source>
        <dbReference type="SAM" id="Phobius"/>
    </source>
</evidence>
<reference evidence="2 3" key="1">
    <citation type="submission" date="2020-08" db="EMBL/GenBank/DDBJ databases">
        <title>Sequencing the genomes of 1000 actinobacteria strains.</title>
        <authorList>
            <person name="Klenk H.-P."/>
        </authorList>
    </citation>
    <scope>NUCLEOTIDE SEQUENCE [LARGE SCALE GENOMIC DNA]</scope>
    <source>
        <strain evidence="2 3">DSM 45784</strain>
    </source>
</reference>
<name>A0A7W7DBE4_9ACTN</name>